<feature type="domain" description="DUF7511" evidence="1">
    <location>
        <begin position="11"/>
        <end position="54"/>
    </location>
</feature>
<reference evidence="2 3" key="1">
    <citation type="journal article" date="2019" name="Int. J. Syst. Evol. Microbiol.">
        <title>The Global Catalogue of Microorganisms (GCM) 10K type strain sequencing project: providing services to taxonomists for standard genome sequencing and annotation.</title>
        <authorList>
            <consortium name="The Broad Institute Genomics Platform"/>
            <consortium name="The Broad Institute Genome Sequencing Center for Infectious Disease"/>
            <person name="Wu L."/>
            <person name="Ma J."/>
        </authorList>
    </citation>
    <scope>NUCLEOTIDE SEQUENCE [LARGE SCALE GENOMIC DNA]</scope>
    <source>
        <strain evidence="2 3">DT85</strain>
    </source>
</reference>
<gene>
    <name evidence="2" type="ORF">ACFQJ4_13625</name>
</gene>
<sequence length="54" mass="5861">MERGPDDTEPLAATLVRYADGPDRATLHPPDEPPLADSWLSVDARVLVSTAAFR</sequence>
<dbReference type="Pfam" id="PF24351">
    <property type="entry name" value="DUF7511"/>
    <property type="match status" value="1"/>
</dbReference>
<accession>A0ABD5ZT09</accession>
<dbReference type="EMBL" id="JBHTAP010000001">
    <property type="protein sequence ID" value="MFC7236353.1"/>
    <property type="molecule type" value="Genomic_DNA"/>
</dbReference>
<dbReference type="RefSeq" id="WP_276234510.1">
    <property type="nucleotide sequence ID" value="NZ_CP119802.1"/>
</dbReference>
<dbReference type="AlphaFoldDB" id="A0ABD5ZT09"/>
<name>A0ABD5ZT09_9EURY</name>
<organism evidence="2 3">
    <name type="scientific">Halosegnis marinus</name>
    <dbReference type="NCBI Taxonomy" id="3034023"/>
    <lineage>
        <taxon>Archaea</taxon>
        <taxon>Methanobacteriati</taxon>
        <taxon>Methanobacteriota</taxon>
        <taxon>Stenosarchaea group</taxon>
        <taxon>Halobacteria</taxon>
        <taxon>Halobacteriales</taxon>
        <taxon>Natronomonadaceae</taxon>
        <taxon>Halosegnis</taxon>
    </lineage>
</organism>
<dbReference type="GeneID" id="79268070"/>
<comment type="caution">
    <text evidence="2">The sequence shown here is derived from an EMBL/GenBank/DDBJ whole genome shotgun (WGS) entry which is preliminary data.</text>
</comment>
<evidence type="ECO:0000259" key="1">
    <source>
        <dbReference type="Pfam" id="PF24351"/>
    </source>
</evidence>
<evidence type="ECO:0000313" key="2">
    <source>
        <dbReference type="EMBL" id="MFC7236353.1"/>
    </source>
</evidence>
<dbReference type="InterPro" id="IPR055933">
    <property type="entry name" value="DUF7511"/>
</dbReference>
<keyword evidence="3" id="KW-1185">Reference proteome</keyword>
<evidence type="ECO:0000313" key="3">
    <source>
        <dbReference type="Proteomes" id="UP001596398"/>
    </source>
</evidence>
<proteinExistence type="predicted"/>
<protein>
    <recommendedName>
        <fullName evidence="1">DUF7511 domain-containing protein</fullName>
    </recommendedName>
</protein>
<dbReference type="Proteomes" id="UP001596398">
    <property type="component" value="Unassembled WGS sequence"/>
</dbReference>